<protein>
    <recommendedName>
        <fullName evidence="1">Serine/threonine-protein phosphatase</fullName>
        <ecNumber evidence="1">3.1.3.16</ecNumber>
    </recommendedName>
</protein>
<feature type="compositionally biased region" description="Basic and acidic residues" evidence="2">
    <location>
        <begin position="119"/>
        <end position="131"/>
    </location>
</feature>
<dbReference type="EMBL" id="JAFJZO010000034">
    <property type="protein sequence ID" value="KAG5494012.1"/>
    <property type="molecule type" value="Genomic_DNA"/>
</dbReference>
<evidence type="ECO:0000313" key="4">
    <source>
        <dbReference type="EMBL" id="KAG5494012.1"/>
    </source>
</evidence>
<dbReference type="OrthoDB" id="271734at2759"/>
<feature type="region of interest" description="Disordered" evidence="2">
    <location>
        <begin position="116"/>
        <end position="155"/>
    </location>
</feature>
<dbReference type="RefSeq" id="XP_067754047.1">
    <property type="nucleotide sequence ID" value="XM_067897890.1"/>
</dbReference>
<evidence type="ECO:0000256" key="1">
    <source>
        <dbReference type="RuleBase" id="RU004273"/>
    </source>
</evidence>
<dbReference type="Gene3D" id="3.60.21.10">
    <property type="match status" value="1"/>
</dbReference>
<dbReference type="InterPro" id="IPR029052">
    <property type="entry name" value="Metallo-depent_PP-like"/>
</dbReference>
<dbReference type="SMART" id="SM00156">
    <property type="entry name" value="PP2Ac"/>
    <property type="match status" value="1"/>
</dbReference>
<evidence type="ECO:0000313" key="5">
    <source>
        <dbReference type="Proteomes" id="UP000674318"/>
    </source>
</evidence>
<dbReference type="Pfam" id="PF00149">
    <property type="entry name" value="Metallophos"/>
    <property type="match status" value="2"/>
</dbReference>
<feature type="region of interest" description="Disordered" evidence="2">
    <location>
        <begin position="463"/>
        <end position="489"/>
    </location>
</feature>
<dbReference type="Proteomes" id="UP000674318">
    <property type="component" value="Unassembled WGS sequence"/>
</dbReference>
<dbReference type="PRINTS" id="PR00114">
    <property type="entry name" value="STPHPHTASE"/>
</dbReference>
<dbReference type="AlphaFoldDB" id="A0A836HWY5"/>
<gene>
    <name evidence="4" type="ORF">JKF63_01845</name>
</gene>
<dbReference type="GeneID" id="94287967"/>
<proteinExistence type="inferred from homology"/>
<organism evidence="4 5">
    <name type="scientific">Porcisia hertigi</name>
    <dbReference type="NCBI Taxonomy" id="2761500"/>
    <lineage>
        <taxon>Eukaryota</taxon>
        <taxon>Discoba</taxon>
        <taxon>Euglenozoa</taxon>
        <taxon>Kinetoplastea</taxon>
        <taxon>Metakinetoplastina</taxon>
        <taxon>Trypanosomatida</taxon>
        <taxon>Trypanosomatidae</taxon>
        <taxon>Leishmaniinae</taxon>
        <taxon>Porcisia</taxon>
    </lineage>
</organism>
<name>A0A836HWY5_9TRYP</name>
<dbReference type="KEGG" id="phet:94287967"/>
<dbReference type="InterPro" id="IPR004843">
    <property type="entry name" value="Calcineurin-like_PHP"/>
</dbReference>
<reference evidence="4 5" key="1">
    <citation type="submission" date="2021-02" db="EMBL/GenBank/DDBJ databases">
        <title>Porcisia hertigi Genome sequencing and assembly.</title>
        <authorList>
            <person name="Almutairi H."/>
            <person name="Gatherer D."/>
        </authorList>
    </citation>
    <scope>NUCLEOTIDE SEQUENCE [LARGE SCALE GENOMIC DNA]</scope>
    <source>
        <strain evidence="4 5">C119</strain>
    </source>
</reference>
<evidence type="ECO:0000259" key="3">
    <source>
        <dbReference type="PROSITE" id="PS00125"/>
    </source>
</evidence>
<keyword evidence="5" id="KW-1185">Reference proteome</keyword>
<sequence length="627" mass="68537">MPHLDRAGVLYYLYDPKLVPPARNKYTCVISELLAGYYDPSYINNIDITDVLRGGTAEAVELCEDAKKVLSKEPIVLDLWVSDADEYVFVGDVHGQYNDLLQSVLSVQLARSSPVSRQGHLESAQRMKGIDDEGSGGSSGVPHKSPRRTRSSPSVFLSSCTTAVWRRDNGNGLAPGSGKSVRFLFLGDYVDRGPRGLEVIVLLLALKIEYPEHIFLLRGNHEEAQTNRLYGFFNECRAKFSMALHTSEVMSSLQLGCTSTLASLIQRLPINVDHEAAMTECPCPHHCSLPLEGMCASVQDWPCGRCRGNDGGGEVHPSLIDTDLDAWVSFNAVFCWLPLAAVVHCRAGSFFCTHGGLSPTLQRIEQLHHIRRETYGTERCEMLTPPLSSNCSITSSPEQSPRDAYGIPASKREPNKIVDGLLWSDPSDHETGCSVNLRGSGYSFGADVTRRFLDTNYGYAAPGPSLKQSRVDEDDEEDGHSFFGPAPGEDAQYSESHRMQFVMRAHQCVKAGFQWSQDGLVVTLFSAPNYCSMGDNKGAIAILRGAAQVPCSAVQLEFIVYDSFKCALSTVGPQMTLAKCGIKKGGANLAADGGAPSRSPVTPLRDRNIVNNPILEKYFGKITRPES</sequence>
<dbReference type="InterPro" id="IPR006186">
    <property type="entry name" value="Ser/Thr-sp_prot-phosphatase"/>
</dbReference>
<dbReference type="EC" id="3.1.3.16" evidence="1"/>
<comment type="catalytic activity">
    <reaction evidence="1">
        <text>O-phospho-L-threonyl-[protein] + H2O = L-threonyl-[protein] + phosphate</text>
        <dbReference type="Rhea" id="RHEA:47004"/>
        <dbReference type="Rhea" id="RHEA-COMP:11060"/>
        <dbReference type="Rhea" id="RHEA-COMP:11605"/>
        <dbReference type="ChEBI" id="CHEBI:15377"/>
        <dbReference type="ChEBI" id="CHEBI:30013"/>
        <dbReference type="ChEBI" id="CHEBI:43474"/>
        <dbReference type="ChEBI" id="CHEBI:61977"/>
        <dbReference type="EC" id="3.1.3.16"/>
    </reaction>
</comment>
<comment type="similarity">
    <text evidence="1">Belongs to the PPP phosphatase family.</text>
</comment>
<dbReference type="GO" id="GO:0005634">
    <property type="term" value="C:nucleus"/>
    <property type="evidence" value="ECO:0007669"/>
    <property type="project" value="TreeGrafter"/>
</dbReference>
<dbReference type="PANTHER" id="PTHR11668:SF514">
    <property type="entry name" value="SERINE_THREONINE-PROTEIN PHOSPHATASE"/>
    <property type="match status" value="1"/>
</dbReference>
<dbReference type="GO" id="GO:0005737">
    <property type="term" value="C:cytoplasm"/>
    <property type="evidence" value="ECO:0007669"/>
    <property type="project" value="TreeGrafter"/>
</dbReference>
<dbReference type="PROSITE" id="PS00125">
    <property type="entry name" value="SER_THR_PHOSPHATASE"/>
    <property type="match status" value="1"/>
</dbReference>
<dbReference type="SUPFAM" id="SSF56300">
    <property type="entry name" value="Metallo-dependent phosphatases"/>
    <property type="match status" value="1"/>
</dbReference>
<keyword evidence="1" id="KW-0378">Hydrolase</keyword>
<evidence type="ECO:0000256" key="2">
    <source>
        <dbReference type="SAM" id="MobiDB-lite"/>
    </source>
</evidence>
<dbReference type="GO" id="GO:0004722">
    <property type="term" value="F:protein serine/threonine phosphatase activity"/>
    <property type="evidence" value="ECO:0007669"/>
    <property type="project" value="UniProtKB-EC"/>
</dbReference>
<feature type="region of interest" description="Disordered" evidence="2">
    <location>
        <begin position="391"/>
        <end position="410"/>
    </location>
</feature>
<accession>A0A836HWY5</accession>
<feature type="domain" description="Serine/threonine specific protein phosphatases" evidence="3">
    <location>
        <begin position="217"/>
        <end position="222"/>
    </location>
</feature>
<comment type="caution">
    <text evidence="4">The sequence shown here is derived from an EMBL/GenBank/DDBJ whole genome shotgun (WGS) entry which is preliminary data.</text>
</comment>
<dbReference type="InterPro" id="IPR050341">
    <property type="entry name" value="PP1_catalytic_subunit"/>
</dbReference>
<dbReference type="PANTHER" id="PTHR11668">
    <property type="entry name" value="SERINE/THREONINE PROTEIN PHOSPHATASE"/>
    <property type="match status" value="1"/>
</dbReference>